<dbReference type="EMBL" id="JAFLEQ010000003">
    <property type="protein sequence ID" value="MBN9643395.1"/>
    <property type="molecule type" value="Genomic_DNA"/>
</dbReference>
<evidence type="ECO:0000259" key="5">
    <source>
        <dbReference type="SMART" id="SM01266"/>
    </source>
</evidence>
<dbReference type="PROSITE" id="PS00101">
    <property type="entry name" value="HEXAPEP_TRANSFERASES"/>
    <property type="match status" value="1"/>
</dbReference>
<gene>
    <name evidence="6" type="ORF">JZY06_01955</name>
</gene>
<dbReference type="Pfam" id="PF12464">
    <property type="entry name" value="Mac"/>
    <property type="match status" value="1"/>
</dbReference>
<dbReference type="InterPro" id="IPR018357">
    <property type="entry name" value="Hexapep_transf_CS"/>
</dbReference>
<dbReference type="Pfam" id="PF00132">
    <property type="entry name" value="Hexapep"/>
    <property type="match status" value="1"/>
</dbReference>
<keyword evidence="3" id="KW-0677">Repeat</keyword>
<dbReference type="SMART" id="SM01266">
    <property type="entry name" value="Mac"/>
    <property type="match status" value="1"/>
</dbReference>
<keyword evidence="4" id="KW-0012">Acyltransferase</keyword>
<comment type="caution">
    <text evidence="6">The sequence shown here is derived from an EMBL/GenBank/DDBJ whole genome shotgun (WGS) entry which is preliminary data.</text>
</comment>
<accession>A0A939DYY0</accession>
<evidence type="ECO:0000313" key="6">
    <source>
        <dbReference type="EMBL" id="MBN9643395.1"/>
    </source>
</evidence>
<proteinExistence type="inferred from homology"/>
<keyword evidence="2" id="KW-0808">Transferase</keyword>
<dbReference type="PANTHER" id="PTHR23416:SF23">
    <property type="entry name" value="ACETYLTRANSFERASE C18B11.09C-RELATED"/>
    <property type="match status" value="1"/>
</dbReference>
<dbReference type="GO" id="GO:0005829">
    <property type="term" value="C:cytosol"/>
    <property type="evidence" value="ECO:0007669"/>
    <property type="project" value="TreeGrafter"/>
</dbReference>
<dbReference type="PANTHER" id="PTHR23416">
    <property type="entry name" value="SIALIC ACID SYNTHASE-RELATED"/>
    <property type="match status" value="1"/>
</dbReference>
<sequence length="185" mass="18855">MLSGNWYTADDGQLVAMADRARRAQHEFNTTYPSDPSRAQTILAGIAAHVGSGTHVRAPIAIDYGAHLSIGDDTFINFGLTALDVAMIVIGNRCQIGPNCQLLTPVHPLDPALRATGIEAADPITVGDDVWLGGGVIVCPGVTIGSGSVIGAGAVVTRDIPPYSVAVGNPARVVGTSPGHPAGGN</sequence>
<dbReference type="InterPro" id="IPR024688">
    <property type="entry name" value="Mac_dom"/>
</dbReference>
<dbReference type="Gene3D" id="2.160.10.10">
    <property type="entry name" value="Hexapeptide repeat proteins"/>
    <property type="match status" value="1"/>
</dbReference>
<dbReference type="InterPro" id="IPR051159">
    <property type="entry name" value="Hexapeptide_acetyltransf"/>
</dbReference>
<evidence type="ECO:0000313" key="7">
    <source>
        <dbReference type="Proteomes" id="UP000664332"/>
    </source>
</evidence>
<dbReference type="Proteomes" id="UP000664332">
    <property type="component" value="Unassembled WGS sequence"/>
</dbReference>
<feature type="domain" description="Maltose/galactoside acetyltransferase" evidence="5">
    <location>
        <begin position="1"/>
        <end position="52"/>
    </location>
</feature>
<dbReference type="GO" id="GO:0016407">
    <property type="term" value="F:acetyltransferase activity"/>
    <property type="evidence" value="ECO:0007669"/>
    <property type="project" value="InterPro"/>
</dbReference>
<dbReference type="SUPFAM" id="SSF51161">
    <property type="entry name" value="Trimeric LpxA-like enzymes"/>
    <property type="match status" value="1"/>
</dbReference>
<keyword evidence="7" id="KW-1185">Reference proteome</keyword>
<dbReference type="FunFam" id="2.160.10.10:FF:000025">
    <property type="entry name" value="Hexapeptide-repeat containing-acetyltransferase"/>
    <property type="match status" value="1"/>
</dbReference>
<evidence type="ECO:0000256" key="4">
    <source>
        <dbReference type="ARBA" id="ARBA00023315"/>
    </source>
</evidence>
<evidence type="ECO:0000256" key="2">
    <source>
        <dbReference type="ARBA" id="ARBA00022679"/>
    </source>
</evidence>
<protein>
    <submittedName>
        <fullName evidence="6">Sugar O-acetyltransferase</fullName>
    </submittedName>
</protein>
<dbReference type="InterPro" id="IPR011004">
    <property type="entry name" value="Trimer_LpxA-like_sf"/>
</dbReference>
<dbReference type="InterPro" id="IPR001451">
    <property type="entry name" value="Hexapep"/>
</dbReference>
<dbReference type="GO" id="GO:0008374">
    <property type="term" value="F:O-acyltransferase activity"/>
    <property type="evidence" value="ECO:0007669"/>
    <property type="project" value="TreeGrafter"/>
</dbReference>
<reference evidence="6" key="1">
    <citation type="submission" date="2021-03" db="EMBL/GenBank/DDBJ databases">
        <authorList>
            <person name="Sun Q."/>
        </authorList>
    </citation>
    <scope>NUCLEOTIDE SEQUENCE</scope>
    <source>
        <strain evidence="6">CCM 8862</strain>
    </source>
</reference>
<name>A0A939DYY0_9CORY</name>
<evidence type="ECO:0000256" key="3">
    <source>
        <dbReference type="ARBA" id="ARBA00022737"/>
    </source>
</evidence>
<dbReference type="CDD" id="cd03357">
    <property type="entry name" value="LbH_MAT_GAT"/>
    <property type="match status" value="1"/>
</dbReference>
<dbReference type="AlphaFoldDB" id="A0A939DYY0"/>
<comment type="similarity">
    <text evidence="1">Belongs to the transferase hexapeptide repeat family.</text>
</comment>
<organism evidence="6 7">
    <name type="scientific">Corynebacterium mendelii</name>
    <dbReference type="NCBI Taxonomy" id="2765362"/>
    <lineage>
        <taxon>Bacteria</taxon>
        <taxon>Bacillati</taxon>
        <taxon>Actinomycetota</taxon>
        <taxon>Actinomycetes</taxon>
        <taxon>Mycobacteriales</taxon>
        <taxon>Corynebacteriaceae</taxon>
        <taxon>Corynebacterium</taxon>
    </lineage>
</organism>
<evidence type="ECO:0000256" key="1">
    <source>
        <dbReference type="ARBA" id="ARBA00007274"/>
    </source>
</evidence>